<feature type="chain" id="PRO_5016239960" description="PepSY domain-containing protein" evidence="2">
    <location>
        <begin position="28"/>
        <end position="229"/>
    </location>
</feature>
<name>A0A2Z4Y5S1_SUMC1</name>
<dbReference type="EMBL" id="CP030759">
    <property type="protein sequence ID" value="AXA36052.1"/>
    <property type="molecule type" value="Genomic_DNA"/>
</dbReference>
<gene>
    <name evidence="3" type="ORF">BRCON_1275</name>
</gene>
<dbReference type="Proteomes" id="UP000262583">
    <property type="component" value="Chromosome"/>
</dbReference>
<evidence type="ECO:0000256" key="2">
    <source>
        <dbReference type="SAM" id="SignalP"/>
    </source>
</evidence>
<accession>A0A2Z4Y5S1</accession>
<feature type="signal peptide" evidence="2">
    <location>
        <begin position="1"/>
        <end position="27"/>
    </location>
</feature>
<feature type="compositionally biased region" description="Basic and acidic residues" evidence="1">
    <location>
        <begin position="36"/>
        <end position="49"/>
    </location>
</feature>
<evidence type="ECO:0000313" key="3">
    <source>
        <dbReference type="EMBL" id="AXA36052.1"/>
    </source>
</evidence>
<evidence type="ECO:0000313" key="4">
    <source>
        <dbReference type="Proteomes" id="UP000262583"/>
    </source>
</evidence>
<reference evidence="3 4" key="1">
    <citation type="submission" date="2018-05" db="EMBL/GenBank/DDBJ databases">
        <title>A metagenomic window into the 2 km-deep terrestrial subsurface aquifer revealed taxonomically and functionally diverse microbial community comprising novel uncultured bacterial lineages.</title>
        <authorList>
            <person name="Kadnikov V.V."/>
            <person name="Mardanov A.V."/>
            <person name="Beletsky A.V."/>
            <person name="Banks D."/>
            <person name="Pimenov N.V."/>
            <person name="Frank Y.A."/>
            <person name="Karnachuk O.V."/>
            <person name="Ravin N.V."/>
        </authorList>
    </citation>
    <scope>NUCLEOTIDE SEQUENCE [LARGE SCALE GENOMIC DNA]</scope>
    <source>
        <strain evidence="3">BY</strain>
    </source>
</reference>
<dbReference type="Gene3D" id="3.10.450.360">
    <property type="match status" value="1"/>
</dbReference>
<proteinExistence type="predicted"/>
<evidence type="ECO:0000256" key="1">
    <source>
        <dbReference type="SAM" id="MobiDB-lite"/>
    </source>
</evidence>
<feature type="compositionally biased region" description="Basic and acidic residues" evidence="1">
    <location>
        <begin position="205"/>
        <end position="229"/>
    </location>
</feature>
<evidence type="ECO:0008006" key="5">
    <source>
        <dbReference type="Google" id="ProtNLM"/>
    </source>
</evidence>
<keyword evidence="2" id="KW-0732">Signal</keyword>
<sequence>MNSAFKVTLLVTTLALAFQAVSQKVVAQENNATRSVAKESELASDKKPESGNVAPAKATEEEAGETAVELESVPSAVQSAIKAAAGPQGKITKVVKESDEGAEAYEADVAVGGVEKSVKVTADGHVVEIEEKVQPDQVPATIQAVVKKAVPGGKIKEALAVTEHYYEFEVVEDGKVKEVKVSLLGKADVEDESSSGQMNEENEAKEEKAAPETKPAENRSSEEKETEKK</sequence>
<dbReference type="SUPFAM" id="SSF160574">
    <property type="entry name" value="BT0923-like"/>
    <property type="match status" value="1"/>
</dbReference>
<dbReference type="AlphaFoldDB" id="A0A2Z4Y5S1"/>
<feature type="region of interest" description="Disordered" evidence="1">
    <location>
        <begin position="30"/>
        <end position="70"/>
    </location>
</feature>
<organism evidence="3 4">
    <name type="scientific">Sumerlaea chitinivorans</name>
    <dbReference type="NCBI Taxonomy" id="2250252"/>
    <lineage>
        <taxon>Bacteria</taxon>
        <taxon>Candidatus Sumerlaeota</taxon>
        <taxon>Candidatus Sumerlaeia</taxon>
        <taxon>Candidatus Sumerlaeales</taxon>
        <taxon>Candidatus Sumerlaeaceae</taxon>
        <taxon>Candidatus Sumerlaea</taxon>
    </lineage>
</organism>
<feature type="region of interest" description="Disordered" evidence="1">
    <location>
        <begin position="185"/>
        <end position="229"/>
    </location>
</feature>
<dbReference type="KEGG" id="schv:BRCON_1275"/>
<protein>
    <recommendedName>
        <fullName evidence="5">PepSY domain-containing protein</fullName>
    </recommendedName>
</protein>